<dbReference type="Pfam" id="PF21683">
    <property type="entry name" value="GpP-like_1st"/>
    <property type="match status" value="1"/>
</dbReference>
<comment type="caution">
    <text evidence="5">The sequence shown here is derived from an EMBL/GenBank/DDBJ whole genome shotgun (WGS) entry which is preliminary data.</text>
</comment>
<name>A0A1X3J105_ECOLX</name>
<dbReference type="Pfam" id="PF21929">
    <property type="entry name" value="GpP_4th"/>
    <property type="match status" value="1"/>
</dbReference>
<feature type="region of interest" description="Disordered" evidence="1">
    <location>
        <begin position="344"/>
        <end position="379"/>
    </location>
</feature>
<feature type="compositionally biased region" description="Basic and acidic residues" evidence="1">
    <location>
        <begin position="344"/>
        <end position="353"/>
    </location>
</feature>
<organism evidence="5 6">
    <name type="scientific">Escherichia coli TA447</name>
    <dbReference type="NCBI Taxonomy" id="656447"/>
    <lineage>
        <taxon>Bacteria</taxon>
        <taxon>Pseudomonadati</taxon>
        <taxon>Pseudomonadota</taxon>
        <taxon>Gammaproteobacteria</taxon>
        <taxon>Enterobacterales</taxon>
        <taxon>Enterobacteriaceae</taxon>
        <taxon>Escherichia</taxon>
    </lineage>
</organism>
<feature type="compositionally biased region" description="Basic and acidic residues" evidence="1">
    <location>
        <begin position="365"/>
        <end position="379"/>
    </location>
</feature>
<proteinExistence type="predicted"/>
<protein>
    <submittedName>
        <fullName evidence="5">Bacteriophage Mu P protein</fullName>
    </submittedName>
</protein>
<feature type="domain" description="Baseplate hub protein gp44/GpP-like second" evidence="4">
    <location>
        <begin position="90"/>
        <end position="176"/>
    </location>
</feature>
<dbReference type="Pfam" id="PF22255">
    <property type="entry name" value="Gp44-like_2nd"/>
    <property type="match status" value="1"/>
</dbReference>
<dbReference type="InterPro" id="IPR023399">
    <property type="entry name" value="Baseplate-like_2-layer_sand"/>
</dbReference>
<dbReference type="EMBL" id="ADIZ01000017">
    <property type="protein sequence ID" value="OSK94354.1"/>
    <property type="molecule type" value="Genomic_DNA"/>
</dbReference>
<gene>
    <name evidence="5" type="ORF">ECXG_03219</name>
</gene>
<feature type="domain" description="Baseplate hub protein gp44-like N-terminal" evidence="2">
    <location>
        <begin position="5"/>
        <end position="88"/>
    </location>
</feature>
<accession>A0A1X3J105</accession>
<evidence type="ECO:0000313" key="5">
    <source>
        <dbReference type="EMBL" id="OSK94354.1"/>
    </source>
</evidence>
<dbReference type="Gene3D" id="3.30.1920.10">
    <property type="entry name" value="Baseplate protein-like domains - 2 layer sandwich fold"/>
    <property type="match status" value="1"/>
</dbReference>
<reference evidence="5 6" key="1">
    <citation type="submission" date="2010-04" db="EMBL/GenBank/DDBJ databases">
        <title>The Genome Sequence of Escherichia coli TA447.</title>
        <authorList>
            <consortium name="The Broad Institute Genome Sequencing Platform"/>
            <consortium name="The Broad Institute Genome Sequencing Center for Infectious Disease"/>
            <person name="Feldgarden M."/>
            <person name="Gordon D.M."/>
            <person name="Johnson J.R."/>
            <person name="Johnston B.D."/>
            <person name="Young S."/>
            <person name="Zeng Q."/>
            <person name="Koehrsen M."/>
            <person name="Alvarado L."/>
            <person name="Berlin A.M."/>
            <person name="Borenstein D."/>
            <person name="Chapman S.B."/>
            <person name="Chen Z."/>
            <person name="Engels R."/>
            <person name="Freedman E."/>
            <person name="Gellesch M."/>
            <person name="Goldberg J."/>
            <person name="Griggs A."/>
            <person name="Gujja S."/>
            <person name="Heilman E.R."/>
            <person name="Heiman D.I."/>
            <person name="Hepburn T.A."/>
            <person name="Howarth C."/>
            <person name="Jen D."/>
            <person name="Larson L."/>
            <person name="Mehta T."/>
            <person name="Park D."/>
            <person name="Pearson M."/>
            <person name="Richards J."/>
            <person name="Roberts A."/>
            <person name="Saif S."/>
            <person name="Shea T.D."/>
            <person name="Shenoy N."/>
            <person name="Sisk P."/>
            <person name="Stolte C."/>
            <person name="Sykes S.N."/>
            <person name="Walk T."/>
            <person name="White J."/>
            <person name="Yandava C."/>
            <person name="Haas B."/>
            <person name="Henn M.R."/>
            <person name="Nusbaum C."/>
            <person name="Birren B."/>
        </authorList>
    </citation>
    <scope>NUCLEOTIDE SEQUENCE [LARGE SCALE GENOMIC DNA]</scope>
    <source>
        <strain evidence="5 6">TA447</strain>
    </source>
</reference>
<evidence type="ECO:0000256" key="1">
    <source>
        <dbReference type="SAM" id="MobiDB-lite"/>
    </source>
</evidence>
<evidence type="ECO:0000259" key="3">
    <source>
        <dbReference type="Pfam" id="PF21929"/>
    </source>
</evidence>
<feature type="domain" description="Baseplate hub protein gp44/GpP-like C-terminal" evidence="3">
    <location>
        <begin position="255"/>
        <end position="340"/>
    </location>
</feature>
<dbReference type="InterPro" id="IPR049354">
    <property type="entry name" value="GpP-like_N"/>
</dbReference>
<dbReference type="PIRSF" id="PIRSF004440">
    <property type="entry name" value="GpP"/>
    <property type="match status" value="1"/>
</dbReference>
<dbReference type="InterPro" id="IPR053982">
    <property type="entry name" value="Gp44/GpP-like_C"/>
</dbReference>
<dbReference type="SUPFAM" id="SSF69279">
    <property type="entry name" value="Phage tail proteins"/>
    <property type="match status" value="2"/>
</dbReference>
<dbReference type="RefSeq" id="WP_085452972.1">
    <property type="nucleotide sequence ID" value="NZ_ADIZ01000017.1"/>
</dbReference>
<dbReference type="InterPro" id="IPR026276">
    <property type="entry name" value="Baseplate_GpP"/>
</dbReference>
<dbReference type="InterPro" id="IPR053981">
    <property type="entry name" value="Gp44/GpP-like_2nd"/>
</dbReference>
<dbReference type="Proteomes" id="UP000193942">
    <property type="component" value="Unassembled WGS sequence"/>
</dbReference>
<evidence type="ECO:0000259" key="2">
    <source>
        <dbReference type="Pfam" id="PF21683"/>
    </source>
</evidence>
<sequence>MSNTVTLRTDGRLFTGWTSVSVTRSIESVAGYFELGVNVPPGTDLSGLAPGKAFTLEIDGQIVCTGYIDSRRRQITADSMKITVAGRDKTADLIDCAAVYSGGQWKNRTLEQIARDLCTPYGVTVRWELSDKESSAAFPGFTLDHSETVYEALVRASRARGVLMTSNAAGELVFSRAASTATDELVLGENLLTLDFEEDFRDRFSEYTVKGYARANGAEGDDIDAKSIVSRKGTATDSDVTRYRPMIIIADSKITAKDAQARALREQRRRLAKSITFEAEIDGWTRKDGQLWMPNLLVTIDASKYAIKTTELLVSKVTLILNDQDGLKTRVSLAPREGFLVPVESDRKNRKGGDSNGGIDALVEDYYRRHPEKTPPWKE</sequence>
<evidence type="ECO:0000313" key="6">
    <source>
        <dbReference type="Proteomes" id="UP000193942"/>
    </source>
</evidence>
<dbReference type="Gene3D" id="3.55.50.10">
    <property type="entry name" value="Baseplate protein-like domains"/>
    <property type="match status" value="1"/>
</dbReference>
<dbReference type="Gene3D" id="2.30.300.10">
    <property type="entry name" value="Baseplate protein-like domain - beta roll fold"/>
    <property type="match status" value="1"/>
</dbReference>
<evidence type="ECO:0000259" key="4">
    <source>
        <dbReference type="Pfam" id="PF22255"/>
    </source>
</evidence>
<dbReference type="AlphaFoldDB" id="A0A1X3J105"/>